<proteinExistence type="predicted"/>
<reference evidence="2" key="1">
    <citation type="submission" date="2022-01" db="EMBL/GenBank/DDBJ databases">
        <authorList>
            <person name="King R."/>
        </authorList>
    </citation>
    <scope>NUCLEOTIDE SEQUENCE</scope>
</reference>
<feature type="compositionally biased region" description="Basic residues" evidence="1">
    <location>
        <begin position="263"/>
        <end position="273"/>
    </location>
</feature>
<dbReference type="Proteomes" id="UP001153620">
    <property type="component" value="Chromosome 1"/>
</dbReference>
<protein>
    <submittedName>
        <fullName evidence="2">Uncharacterized protein</fullName>
    </submittedName>
</protein>
<evidence type="ECO:0000256" key="1">
    <source>
        <dbReference type="SAM" id="MobiDB-lite"/>
    </source>
</evidence>
<evidence type="ECO:0000313" key="2">
    <source>
        <dbReference type="EMBL" id="CAG9799204.1"/>
    </source>
</evidence>
<keyword evidence="3" id="KW-1185">Reference proteome</keyword>
<gene>
    <name evidence="2" type="ORF">CHIRRI_LOCUS2173</name>
</gene>
<feature type="region of interest" description="Disordered" evidence="1">
    <location>
        <begin position="242"/>
        <end position="273"/>
    </location>
</feature>
<organism evidence="2 3">
    <name type="scientific">Chironomus riparius</name>
    <dbReference type="NCBI Taxonomy" id="315576"/>
    <lineage>
        <taxon>Eukaryota</taxon>
        <taxon>Metazoa</taxon>
        <taxon>Ecdysozoa</taxon>
        <taxon>Arthropoda</taxon>
        <taxon>Hexapoda</taxon>
        <taxon>Insecta</taxon>
        <taxon>Pterygota</taxon>
        <taxon>Neoptera</taxon>
        <taxon>Endopterygota</taxon>
        <taxon>Diptera</taxon>
        <taxon>Nematocera</taxon>
        <taxon>Chironomoidea</taxon>
        <taxon>Chironomidae</taxon>
        <taxon>Chironominae</taxon>
        <taxon>Chironomus</taxon>
    </lineage>
</organism>
<name>A0A9N9WNU8_9DIPT</name>
<dbReference type="AlphaFoldDB" id="A0A9N9WNU8"/>
<sequence>MDSIEIVLSAEEVNLHTVEEEDPHKIYFLGANHAPVEGVVPYPELLHRKLREVPGVVSLFRICEGFKKSGRKTIRVYFECIRDGVKMNASYNPAQLKKDQELVLTWEIKCANCRAEINALRTPTVAVIPEAVHEIPPIFESNSVALNELFGKILDESKNVLTGWFREIAALENPMVGVVERRGQISADLATACLDQLRVVNEHPRQEQQVSPVPLLNEILTNNHLIDQNHELNEGDITAHLSSRGRAAVTRSARSREQNPRSRNTRRSRTSRR</sequence>
<evidence type="ECO:0000313" key="3">
    <source>
        <dbReference type="Proteomes" id="UP001153620"/>
    </source>
</evidence>
<accession>A0A9N9WNU8</accession>
<dbReference type="EMBL" id="OU895877">
    <property type="protein sequence ID" value="CAG9799204.1"/>
    <property type="molecule type" value="Genomic_DNA"/>
</dbReference>
<reference evidence="2" key="2">
    <citation type="submission" date="2022-10" db="EMBL/GenBank/DDBJ databases">
        <authorList>
            <consortium name="ENA_rothamsted_submissions"/>
            <consortium name="culmorum"/>
            <person name="King R."/>
        </authorList>
    </citation>
    <scope>NUCLEOTIDE SEQUENCE</scope>
</reference>